<evidence type="ECO:0008006" key="5">
    <source>
        <dbReference type="Google" id="ProtNLM"/>
    </source>
</evidence>
<evidence type="ECO:0000313" key="4">
    <source>
        <dbReference type="Proteomes" id="UP000564836"/>
    </source>
</evidence>
<keyword evidence="1" id="KW-0233">DNA recombination</keyword>
<dbReference type="GO" id="GO:0015074">
    <property type="term" value="P:DNA integration"/>
    <property type="evidence" value="ECO:0007669"/>
    <property type="project" value="InterPro"/>
</dbReference>
<dbReference type="EMBL" id="CP088280">
    <property type="protein sequence ID" value="UGX97162.1"/>
    <property type="molecule type" value="Genomic_DNA"/>
</dbReference>
<accession>A0A7Z0TWE5</accession>
<evidence type="ECO:0000256" key="1">
    <source>
        <dbReference type="ARBA" id="ARBA00023172"/>
    </source>
</evidence>
<name>A0A7Z0TWE5_9BRAD</name>
<sequence length="416" mass="47131">MRRRRSTLPLPRYTLHKQLKTGWAYFFNVPSWARERGCPLQNEPLGADYDRAVQRVERILLPAFDSWRTGGEDATSVVGVVVGTLDWMFHEYRRTWSQKTAKRLQALSPGQCRVHETGIKMICEYLLQDGRRLGTRRVSSINTAFVDDLFGKLLFKEVKGRKVERRTTVNHAMKTARTAWNTVSRANPNAFPSKNPFEKMGLQSNSRETPHATFAELAAFRTKAIEMGYASLATGALIGWELLQREAHMFVRFVAEHYRPPSRPNHVYVINYKTSTGSWEPLFNAKGKPLYPVLMAELDAIKALRPTGGLMLRRDGSSLPWFGKGEMLTQVQRISKKVIIAAGLRSELTFTSFGRHGGTTEASTSGLTETQLMQKGQWSSTAAMAHYLHDDDEAKQDAQMKRIKRRAKLAKQAAVK</sequence>
<reference evidence="2" key="2">
    <citation type="submission" date="2020-06" db="EMBL/GenBank/DDBJ databases">
        <title>Whole Genome Sequence of Bradyrhizobium sp. Strain 323S2.</title>
        <authorList>
            <person name="Bromfield E.S.P."/>
        </authorList>
    </citation>
    <scope>NUCLEOTIDE SEQUENCE [LARGE SCALE GENOMIC DNA]</scope>
    <source>
        <strain evidence="2">323S2</strain>
    </source>
</reference>
<dbReference type="InterPro" id="IPR013762">
    <property type="entry name" value="Integrase-like_cat_sf"/>
</dbReference>
<evidence type="ECO:0000313" key="2">
    <source>
        <dbReference type="EMBL" id="NYY96049.1"/>
    </source>
</evidence>
<dbReference type="GO" id="GO:0003677">
    <property type="term" value="F:DNA binding"/>
    <property type="evidence" value="ECO:0007669"/>
    <property type="project" value="InterPro"/>
</dbReference>
<dbReference type="EMBL" id="JACBFH010000001">
    <property type="protein sequence ID" value="NYY96049.1"/>
    <property type="molecule type" value="Genomic_DNA"/>
</dbReference>
<dbReference type="Gene3D" id="1.10.443.10">
    <property type="entry name" value="Intergrase catalytic core"/>
    <property type="match status" value="1"/>
</dbReference>
<protein>
    <recommendedName>
        <fullName evidence="5">Tyr recombinase domain-containing protein</fullName>
    </recommendedName>
</protein>
<dbReference type="RefSeq" id="WP_166342322.1">
    <property type="nucleotide sequence ID" value="NZ_CP088280.1"/>
</dbReference>
<dbReference type="Proteomes" id="UP000564836">
    <property type="component" value="Chromosome"/>
</dbReference>
<reference evidence="3 4" key="1">
    <citation type="journal article" date="2017" name="Syst. Appl. Microbiol.">
        <title>Soybeans inoculated with root zone soils of Canadian native legumes harbour diverse and novel Bradyrhizobium spp. that possess agricultural potential.</title>
        <authorList>
            <person name="Bromfield E.S.P."/>
            <person name="Cloutier S."/>
            <person name="Tambong J.T."/>
            <person name="Tran Thi T.V."/>
        </authorList>
    </citation>
    <scope>NUCLEOTIDE SEQUENCE [LARGE SCALE GENOMIC DNA]</scope>
    <source>
        <strain evidence="3 4">323S2</strain>
    </source>
</reference>
<evidence type="ECO:0000313" key="3">
    <source>
        <dbReference type="EMBL" id="UGX97162.1"/>
    </source>
</evidence>
<gene>
    <name evidence="3" type="ORF">G6321_00019340</name>
    <name evidence="2" type="ORF">G6321_48860</name>
</gene>
<dbReference type="SUPFAM" id="SSF56349">
    <property type="entry name" value="DNA breaking-rejoining enzymes"/>
    <property type="match status" value="1"/>
</dbReference>
<dbReference type="GO" id="GO:0006310">
    <property type="term" value="P:DNA recombination"/>
    <property type="evidence" value="ECO:0007669"/>
    <property type="project" value="UniProtKB-KW"/>
</dbReference>
<reference evidence="3 4" key="3">
    <citation type="journal article" date="2022" name="Int. J. Syst. Evol. Microbiol.">
        <title>Strains of Bradyrhizobium barranii sp. nov. associated with legumes native to Canada are symbionts of soybeans and belong to different subspecies (subsp. barranii subsp. nov. and subsp. apii subsp. nov.) and symbiovars (sv. glycinearum and sv. septentrionale).</title>
        <authorList>
            <person name="Bromfield E.S.P."/>
            <person name="Cloutier S."/>
            <person name="Wasai-Hara S."/>
            <person name="Minamisawa K."/>
        </authorList>
    </citation>
    <scope>NUCLEOTIDE SEQUENCE [LARGE SCALE GENOMIC DNA]</scope>
    <source>
        <strain evidence="3 4">323S2</strain>
    </source>
</reference>
<organism evidence="2">
    <name type="scientific">Bradyrhizobium barranii subsp. barranii</name>
    <dbReference type="NCBI Taxonomy" id="2823807"/>
    <lineage>
        <taxon>Bacteria</taxon>
        <taxon>Pseudomonadati</taxon>
        <taxon>Pseudomonadota</taxon>
        <taxon>Alphaproteobacteria</taxon>
        <taxon>Hyphomicrobiales</taxon>
        <taxon>Nitrobacteraceae</taxon>
        <taxon>Bradyrhizobium</taxon>
        <taxon>Bradyrhizobium barranii</taxon>
    </lineage>
</organism>
<proteinExistence type="predicted"/>
<dbReference type="InterPro" id="IPR011010">
    <property type="entry name" value="DNA_brk_join_enz"/>
</dbReference>
<dbReference type="AlphaFoldDB" id="A0A7Z0TWE5"/>